<evidence type="ECO:0000256" key="17">
    <source>
        <dbReference type="SAM" id="MobiDB-lite"/>
    </source>
</evidence>
<dbReference type="InterPro" id="IPR038466">
    <property type="entry name" value="S8_pro-domain_sf"/>
</dbReference>
<dbReference type="CDD" id="cd00064">
    <property type="entry name" value="FU"/>
    <property type="match status" value="9"/>
</dbReference>
<dbReference type="InterPro" id="IPR032778">
    <property type="entry name" value="GF_recep_IV"/>
</dbReference>
<dbReference type="Gene3D" id="2.10.220.10">
    <property type="entry name" value="Hormone Receptor, Insulin-like Growth Factor Receptor 1, Chain A, domain 2"/>
    <property type="match status" value="7"/>
</dbReference>
<evidence type="ECO:0000256" key="7">
    <source>
        <dbReference type="ARBA" id="ARBA00022737"/>
    </source>
</evidence>
<dbReference type="InterPro" id="IPR015500">
    <property type="entry name" value="Peptidase_S8_subtilisin-rel"/>
</dbReference>
<dbReference type="SMART" id="SM00181">
    <property type="entry name" value="EGF"/>
    <property type="match status" value="7"/>
</dbReference>
<dbReference type="FunFam" id="2.10.220.10:FF:000079">
    <property type="entry name" value="Furin-like protease 2"/>
    <property type="match status" value="1"/>
</dbReference>
<keyword evidence="9 16" id="KW-0720">Serine protease</keyword>
<dbReference type="FunFam" id="2.10.220.10:FF:000020">
    <property type="entry name" value="Furin-like protease 2"/>
    <property type="match status" value="1"/>
</dbReference>
<evidence type="ECO:0000256" key="8">
    <source>
        <dbReference type="ARBA" id="ARBA00022801"/>
    </source>
</evidence>
<dbReference type="SUPFAM" id="SSF54897">
    <property type="entry name" value="Protease propeptides/inhibitors"/>
    <property type="match status" value="1"/>
</dbReference>
<dbReference type="Gene3D" id="3.30.70.850">
    <property type="entry name" value="Peptidase S8, pro-domain"/>
    <property type="match status" value="1"/>
</dbReference>
<dbReference type="VEuPathDB" id="VectorBase:ADAR2_001859"/>
<feature type="domain" description="P/Homo B" evidence="19">
    <location>
        <begin position="795"/>
        <end position="934"/>
    </location>
</feature>
<dbReference type="Pfam" id="PF01483">
    <property type="entry name" value="P_proprotein"/>
    <property type="match status" value="1"/>
</dbReference>
<feature type="region of interest" description="Disordered" evidence="17">
    <location>
        <begin position="1653"/>
        <end position="1683"/>
    </location>
</feature>
<evidence type="ECO:0000256" key="6">
    <source>
        <dbReference type="ARBA" id="ARBA00022729"/>
    </source>
</evidence>
<dbReference type="InterPro" id="IPR000209">
    <property type="entry name" value="Peptidase_S8/S53_dom"/>
</dbReference>
<dbReference type="SUPFAM" id="SSF57184">
    <property type="entry name" value="Growth factor receptor domain"/>
    <property type="match status" value="4"/>
</dbReference>
<comment type="subcellular location">
    <subcellularLocation>
        <location evidence="1">Membrane</location>
        <topology evidence="1">Single-pass membrane protein</topology>
    </subcellularLocation>
</comment>
<protein>
    <recommendedName>
        <fullName evidence="15">furin</fullName>
        <ecNumber evidence="15">3.4.21.75</ecNumber>
    </recommendedName>
</protein>
<dbReference type="PROSITE" id="PS00137">
    <property type="entry name" value="SUBTILASE_HIS"/>
    <property type="match status" value="1"/>
</dbReference>
<dbReference type="InterPro" id="IPR000742">
    <property type="entry name" value="EGF"/>
</dbReference>
<dbReference type="PRINTS" id="PR00723">
    <property type="entry name" value="SUBTILISIN"/>
</dbReference>
<dbReference type="InterPro" id="IPR023827">
    <property type="entry name" value="Peptidase_S8_Asp-AS"/>
</dbReference>
<proteinExistence type="inferred from homology"/>
<dbReference type="InterPro" id="IPR006212">
    <property type="entry name" value="Furin_repeat"/>
</dbReference>
<dbReference type="PANTHER" id="PTHR42884">
    <property type="entry name" value="PROPROTEIN CONVERTASE SUBTILISIN/KEXIN-RELATED"/>
    <property type="match status" value="1"/>
</dbReference>
<keyword evidence="4" id="KW-0165">Cleavage on pair of basic residues</keyword>
<feature type="compositionally biased region" description="Basic and acidic residues" evidence="17">
    <location>
        <begin position="1752"/>
        <end position="1764"/>
    </location>
</feature>
<dbReference type="VEuPathDB" id="VectorBase:ADAC006859"/>
<dbReference type="PANTHER" id="PTHR42884:SF23">
    <property type="entry name" value="FURIN-LIKE PROTEASE 2"/>
    <property type="match status" value="1"/>
</dbReference>
<dbReference type="SMART" id="SM00261">
    <property type="entry name" value="FU"/>
    <property type="match status" value="10"/>
</dbReference>
<dbReference type="InterPro" id="IPR034182">
    <property type="entry name" value="Kexin/furin"/>
</dbReference>
<feature type="active site" description="Charge relay system" evidence="16">
    <location>
        <position position="538"/>
    </location>
</feature>
<evidence type="ECO:0000256" key="2">
    <source>
        <dbReference type="ARBA" id="ARBA00005325"/>
    </source>
</evidence>
<dbReference type="SUPFAM" id="SSF52743">
    <property type="entry name" value="Subtilisin-like"/>
    <property type="match status" value="1"/>
</dbReference>
<sequence length="1780" mass="195365">MRGRTVAKDLPQGGGGKNCCRKFEKRFICWKGREGIEQSFIPGCTTTTTTTTTRRLSRPISCGGENRTGILKFALTSDGRYLCDLLAKEETLSARSDDRIGSLKGYYLFHHNHVRKRSLDRSEVHHNALNTEPEVRWVQQQHEKPRFKRDYSTFDQDFVRFPGFRSLVSGGGGGRMAYRDTGTHNIFPDPLFKEQCATPLLDPPSVPGFSAPHGKVIANVKAVFEYTTRYIKRGCRPNDRTYVINGRSHSEEGLTETTPHAGGNKEVLRQDTLLWSGPKTIYASHDDDRNGGAKDGPDMNVGPAWQKGYTGKGVVVSILDDGIQRNHPDLALNYSQPITELTSVTTIENLIHDVPAYLVCNMIQGIMMSEAGAPCVRQGPRPTFRVPNRYERRSLVRQSVMDQVGFRVETRLVPPSQPAQPRAGYPALATDNQGAPLKATVAPVPRKVHSCLHIIITGTPGYKEFRNRIVFLPPLVWNHKHRHSKSATDNGRIRTWRTDGREEKLPNSTAREIDPDASYDINSNDSDPMPRDNGDNKHGTRCAGEVAAVAFNQYCGVGVAYNASIGGVRMLDGTVNDAVEAKALGLNPDHIDIYSASWGPEDDGSTVDGPGPLARRAFIFGVTSGRQGKGSIFIWASGNGGRYTDSCNCDGYTNSIFTLSISSATQGGYKPWYLEECSSTLATTYSSGTPGHDKSVATVDMDGSLRPDRICTVEHTGTSASAPLAAGITALALEANPSLTWRDMQYLVVLTSRSEPLEKEPGWILNGVKRKVSHKFGYGLMDAGAMVSLAEQWTSVPSQHICKSREINEDRPIEVSVGYTLQTHMDVNGCAGTVNEVRFLEHVQCKITLRFFPRGNLRILLTSPMGTTSTLLFERPRDITKSNFDDWPFLSVHFWGERAEGRWTLQILNGGPRRVSQPGILSKWQLIFYGTQTNPIRLKSEGTRSGAAGGYSGLNPFVFPTETDQQSGSLGASGNYYQSDLYSNFMNYPNLFSAAGSGIDKTVATLNGHNIPTAQRENVMADSNNKLVVLHDCDPECDQQGCYGKGPTQCVACKHYRLDNTCVSRCPPRSFPNQGGVCWPCHESCETCAGAGQDSCLTCAPAHLYVTDLAVCLQVCPEGYYENYDNRTCVPCEANCASCQDRPDYCTSCDHHLVMHEHRCYAACPKNTYETEDYNLLCAPDELSYMAWWRRQVAITSGNELDRGYIKDLVDCADCHASCATCNGSSESQCILCRSGRFAHEGRCLNSCPDGYYGDKKRHECIACPHGCATCSNGAVCLTCRDNWTMNRKGKCIANGNNNCDESEYFENGHCHPCHSTCETCTGPTENDCLTCTSNLLLQGQRCVNVCDDGYYMEVGVCAKCLHTCTQCVSRMNCTACMKGLQLQSGECRTTCADGYYSDRGTCAKCYLSCHTCSGPRRNQCVQCPEGWQLAGGECFPECPEGFFKTKFGCQRCHHYCKTCNGAGPLACTSCPAHSMLESGQCIDCLSSQYYDPPTQTCKTCHESCRTCSGPGQFSCLTCPFPLHLDRLNHQCVPCCAADASPDDQSCCHCDKATGGCINASPAGKRRIGAEQQMLQFGDESLGSAGANAALGDGGAGAGSHRTWQQFLTSTSMSTITVFAVSGCLLIVTLFIVIFTVLQKRSQTMYTGIKYNKLGKKPASGGGSGSRTTRISIPADGDDLLEPIVNNATDDEEDDDDDEDEEEADVDELQEAFADDDHRELDYDEQQQQQQHHHHNRAVVPVAADGAGQQQFDRRKSSKQEDGPTGRGKRSFRYAPVTRT</sequence>
<feature type="transmembrane region" description="Helical" evidence="18">
    <location>
        <begin position="1616"/>
        <end position="1638"/>
    </location>
</feature>
<dbReference type="FunFam" id="2.10.220.10:FF:000055">
    <property type="entry name" value="Furin-like protease 2"/>
    <property type="match status" value="1"/>
</dbReference>
<dbReference type="SUPFAM" id="SSF49785">
    <property type="entry name" value="Galactose-binding domain-like"/>
    <property type="match status" value="1"/>
</dbReference>
<dbReference type="EC" id="3.4.21.75" evidence="15"/>
<evidence type="ECO:0000256" key="10">
    <source>
        <dbReference type="ARBA" id="ARBA00022989"/>
    </source>
</evidence>
<dbReference type="Pfam" id="PF16470">
    <property type="entry name" value="S8_pro-domain"/>
    <property type="match status" value="1"/>
</dbReference>
<dbReference type="PROSITE" id="PS00138">
    <property type="entry name" value="SUBTILASE_SER"/>
    <property type="match status" value="1"/>
</dbReference>
<dbReference type="InterPro" id="IPR009030">
    <property type="entry name" value="Growth_fac_rcpt_cys_sf"/>
</dbReference>
<feature type="region of interest" description="Disordered" evidence="17">
    <location>
        <begin position="499"/>
        <end position="536"/>
    </location>
</feature>
<keyword evidence="5 18" id="KW-0812">Transmembrane</keyword>
<dbReference type="PROSITE" id="PS51829">
    <property type="entry name" value="P_HOMO_B"/>
    <property type="match status" value="1"/>
</dbReference>
<keyword evidence="7" id="KW-0677">Repeat</keyword>
<keyword evidence="3 16" id="KW-0645">Protease</keyword>
<evidence type="ECO:0000256" key="11">
    <source>
        <dbReference type="ARBA" id="ARBA00023145"/>
    </source>
</evidence>
<evidence type="ECO:0000256" key="16">
    <source>
        <dbReference type="PROSITE-ProRule" id="PRU01240"/>
    </source>
</evidence>
<keyword evidence="6" id="KW-0732">Signal</keyword>
<dbReference type="FunFam" id="3.40.50.200:FF:000001">
    <property type="entry name" value="Furin 2, isoform B"/>
    <property type="match status" value="1"/>
</dbReference>
<keyword evidence="18" id="KW-0472">Membrane</keyword>
<keyword evidence="13" id="KW-0325">Glycoprotein</keyword>
<evidence type="ECO:0000256" key="12">
    <source>
        <dbReference type="ARBA" id="ARBA00023157"/>
    </source>
</evidence>
<dbReference type="InterPro" id="IPR008979">
    <property type="entry name" value="Galactose-bd-like_sf"/>
</dbReference>
<dbReference type="InterPro" id="IPR032815">
    <property type="entry name" value="S8_pro-domain"/>
</dbReference>
<comment type="catalytic activity">
    <reaction evidence="14">
        <text>Release of mature proteins from their proproteins by cleavage of -Arg-Xaa-Yaa-Arg-|-Zaa- bonds, where Xaa can be any amino acid and Yaa is Arg or Lys. Releases albumin, complement component C3 and von Willebrand factor from their respective precursors.</text>
        <dbReference type="EC" id="3.4.21.75"/>
    </reaction>
</comment>
<dbReference type="CDD" id="cd04059">
    <property type="entry name" value="Peptidases_S8_Protein_convertases_Kexins_Furin-like"/>
    <property type="match status" value="1"/>
</dbReference>
<keyword evidence="12" id="KW-1015">Disulfide bond</keyword>
<feature type="region of interest" description="Disordered" evidence="17">
    <location>
        <begin position="1714"/>
        <end position="1780"/>
    </location>
</feature>
<dbReference type="InterPro" id="IPR022398">
    <property type="entry name" value="Peptidase_S8_His-AS"/>
</dbReference>
<evidence type="ECO:0000256" key="5">
    <source>
        <dbReference type="ARBA" id="ARBA00022692"/>
    </source>
</evidence>
<comment type="similarity">
    <text evidence="2">Belongs to the peptidase S8 family. Furin subfamily.</text>
</comment>
<feature type="region of interest" description="Disordered" evidence="17">
    <location>
        <begin position="1688"/>
        <end position="1707"/>
    </location>
</feature>
<dbReference type="Gene3D" id="2.60.120.260">
    <property type="entry name" value="Galactose-binding domain-like"/>
    <property type="match status" value="1"/>
</dbReference>
<dbReference type="Pfam" id="PF00082">
    <property type="entry name" value="Peptidase_S8"/>
    <property type="match status" value="1"/>
</dbReference>
<dbReference type="Gene3D" id="3.40.50.200">
    <property type="entry name" value="Peptidase S8/S53 domain"/>
    <property type="match status" value="2"/>
</dbReference>
<keyword evidence="8 16" id="KW-0378">Hydrolase</keyword>
<evidence type="ECO:0000256" key="9">
    <source>
        <dbReference type="ARBA" id="ARBA00022825"/>
    </source>
</evidence>
<dbReference type="FunFam" id="2.60.120.260:FF:000072">
    <property type="entry name" value="Proprotein convertase subtilisin/kexin type"/>
    <property type="match status" value="1"/>
</dbReference>
<keyword evidence="11" id="KW-0865">Zymogen</keyword>
<dbReference type="PROSITE" id="PS51892">
    <property type="entry name" value="SUBTILASE"/>
    <property type="match status" value="1"/>
</dbReference>
<evidence type="ECO:0000256" key="15">
    <source>
        <dbReference type="ARBA" id="ARBA00038993"/>
    </source>
</evidence>
<keyword evidence="10 18" id="KW-1133">Transmembrane helix</keyword>
<feature type="compositionally biased region" description="Acidic residues" evidence="17">
    <location>
        <begin position="1689"/>
        <end position="1707"/>
    </location>
</feature>
<evidence type="ECO:0000256" key="14">
    <source>
        <dbReference type="ARBA" id="ARBA00035756"/>
    </source>
</evidence>
<dbReference type="EMBL" id="GGFL01000782">
    <property type="protein sequence ID" value="MBW64960.1"/>
    <property type="molecule type" value="Transcribed_RNA"/>
</dbReference>
<dbReference type="InterPro" id="IPR036852">
    <property type="entry name" value="Peptidase_S8/S53_dom_sf"/>
</dbReference>
<evidence type="ECO:0000256" key="13">
    <source>
        <dbReference type="ARBA" id="ARBA00023180"/>
    </source>
</evidence>
<feature type="active site" description="Charge relay system" evidence="16">
    <location>
        <position position="320"/>
    </location>
</feature>
<dbReference type="GO" id="GO:0004252">
    <property type="term" value="F:serine-type endopeptidase activity"/>
    <property type="evidence" value="ECO:0007669"/>
    <property type="project" value="UniProtKB-UniRule"/>
</dbReference>
<dbReference type="InterPro" id="IPR023828">
    <property type="entry name" value="Peptidase_S8_Ser-AS"/>
</dbReference>
<evidence type="ECO:0000259" key="19">
    <source>
        <dbReference type="PROSITE" id="PS51829"/>
    </source>
</evidence>
<accession>A0A2M4CHY2</accession>
<dbReference type="Pfam" id="PF14843">
    <property type="entry name" value="GF_recep_IV"/>
    <property type="match status" value="1"/>
</dbReference>
<dbReference type="InterPro" id="IPR002884">
    <property type="entry name" value="P_dom"/>
</dbReference>
<feature type="active site" description="Charge relay system" evidence="16">
    <location>
        <position position="719"/>
    </location>
</feature>
<evidence type="ECO:0000313" key="20">
    <source>
        <dbReference type="EMBL" id="MBW64960.1"/>
    </source>
</evidence>
<evidence type="ECO:0000256" key="1">
    <source>
        <dbReference type="ARBA" id="ARBA00004167"/>
    </source>
</evidence>
<name>A0A2M4CHY2_ANODA</name>
<dbReference type="GO" id="GO:0000139">
    <property type="term" value="C:Golgi membrane"/>
    <property type="evidence" value="ECO:0007669"/>
    <property type="project" value="TreeGrafter"/>
</dbReference>
<dbReference type="PROSITE" id="PS00136">
    <property type="entry name" value="SUBTILASE_ASP"/>
    <property type="match status" value="1"/>
</dbReference>
<evidence type="ECO:0000256" key="3">
    <source>
        <dbReference type="ARBA" id="ARBA00022670"/>
    </source>
</evidence>
<dbReference type="GO" id="GO:0005802">
    <property type="term" value="C:trans-Golgi network"/>
    <property type="evidence" value="ECO:0007669"/>
    <property type="project" value="TreeGrafter"/>
</dbReference>
<evidence type="ECO:0000256" key="4">
    <source>
        <dbReference type="ARBA" id="ARBA00022685"/>
    </source>
</evidence>
<reference evidence="20" key="1">
    <citation type="submission" date="2018-01" db="EMBL/GenBank/DDBJ databases">
        <title>An insight into the sialome of Amazonian anophelines.</title>
        <authorList>
            <person name="Ribeiro J.M."/>
            <person name="Scarpassa V."/>
            <person name="Calvo E."/>
        </authorList>
    </citation>
    <scope>NUCLEOTIDE SEQUENCE</scope>
</reference>
<organism evidence="20">
    <name type="scientific">Anopheles darlingi</name>
    <name type="common">Mosquito</name>
    <dbReference type="NCBI Taxonomy" id="43151"/>
    <lineage>
        <taxon>Eukaryota</taxon>
        <taxon>Metazoa</taxon>
        <taxon>Ecdysozoa</taxon>
        <taxon>Arthropoda</taxon>
        <taxon>Hexapoda</taxon>
        <taxon>Insecta</taxon>
        <taxon>Pterygota</taxon>
        <taxon>Neoptera</taxon>
        <taxon>Endopterygota</taxon>
        <taxon>Diptera</taxon>
        <taxon>Nematocera</taxon>
        <taxon>Culicoidea</taxon>
        <taxon>Culicidae</taxon>
        <taxon>Anophelinae</taxon>
        <taxon>Anopheles</taxon>
    </lineage>
</organism>
<evidence type="ECO:0000256" key="18">
    <source>
        <dbReference type="SAM" id="Phobius"/>
    </source>
</evidence>
<dbReference type="GO" id="GO:0016485">
    <property type="term" value="P:protein processing"/>
    <property type="evidence" value="ECO:0007669"/>
    <property type="project" value="TreeGrafter"/>
</dbReference>